<feature type="compositionally biased region" description="Basic and acidic residues" evidence="1">
    <location>
        <begin position="21"/>
        <end position="57"/>
    </location>
</feature>
<reference evidence="2" key="1">
    <citation type="submission" date="2023-07" db="EMBL/GenBank/DDBJ databases">
        <title>draft genome sequence of fig (Ficus carica).</title>
        <authorList>
            <person name="Takahashi T."/>
            <person name="Nishimura K."/>
        </authorList>
    </citation>
    <scope>NUCLEOTIDE SEQUENCE</scope>
</reference>
<keyword evidence="3" id="KW-1185">Reference proteome</keyword>
<name>A0AA87YWJ0_FICCA</name>
<comment type="caution">
    <text evidence="2">The sequence shown here is derived from an EMBL/GenBank/DDBJ whole genome shotgun (WGS) entry which is preliminary data.</text>
</comment>
<gene>
    <name evidence="2" type="ORF">TIFTF001_040675</name>
</gene>
<accession>A0AA87YWJ0</accession>
<dbReference type="Proteomes" id="UP001187192">
    <property type="component" value="Unassembled WGS sequence"/>
</dbReference>
<sequence length="57" mass="6663">MVAIRYLREEKEWSGGKQSGGRRERRERERGLMEERVLGGGKDRVGGGREMKDREKN</sequence>
<organism evidence="2 3">
    <name type="scientific">Ficus carica</name>
    <name type="common">Common fig</name>
    <dbReference type="NCBI Taxonomy" id="3494"/>
    <lineage>
        <taxon>Eukaryota</taxon>
        <taxon>Viridiplantae</taxon>
        <taxon>Streptophyta</taxon>
        <taxon>Embryophyta</taxon>
        <taxon>Tracheophyta</taxon>
        <taxon>Spermatophyta</taxon>
        <taxon>Magnoliopsida</taxon>
        <taxon>eudicotyledons</taxon>
        <taxon>Gunneridae</taxon>
        <taxon>Pentapetalae</taxon>
        <taxon>rosids</taxon>
        <taxon>fabids</taxon>
        <taxon>Rosales</taxon>
        <taxon>Moraceae</taxon>
        <taxon>Ficeae</taxon>
        <taxon>Ficus</taxon>
    </lineage>
</organism>
<proteinExistence type="predicted"/>
<protein>
    <submittedName>
        <fullName evidence="2">Uncharacterized protein</fullName>
    </submittedName>
</protein>
<evidence type="ECO:0000313" key="3">
    <source>
        <dbReference type="Proteomes" id="UP001187192"/>
    </source>
</evidence>
<evidence type="ECO:0000313" key="2">
    <source>
        <dbReference type="EMBL" id="GMN25184.1"/>
    </source>
</evidence>
<dbReference type="Gramene" id="FCD_00014601-RA">
    <property type="protein sequence ID" value="FCD_00014601-RA:cds"/>
    <property type="gene ID" value="FCD_00014601"/>
</dbReference>
<evidence type="ECO:0000256" key="1">
    <source>
        <dbReference type="SAM" id="MobiDB-lite"/>
    </source>
</evidence>
<feature type="region of interest" description="Disordered" evidence="1">
    <location>
        <begin position="11"/>
        <end position="57"/>
    </location>
</feature>
<dbReference type="EMBL" id="BTGU01001547">
    <property type="protein sequence ID" value="GMN25184.1"/>
    <property type="molecule type" value="Genomic_DNA"/>
</dbReference>
<dbReference type="AlphaFoldDB" id="A0AA87YWJ0"/>